<dbReference type="RefSeq" id="WP_146106280.1">
    <property type="nucleotide sequence ID" value="NZ_MQVX01000001.1"/>
</dbReference>
<evidence type="ECO:0000313" key="2">
    <source>
        <dbReference type="EMBL" id="PQJ16176.1"/>
    </source>
</evidence>
<keyword evidence="3" id="KW-1185">Reference proteome</keyword>
<organism evidence="2 3">
    <name type="scientific">Aureicoccus marinus</name>
    <dbReference type="NCBI Taxonomy" id="754435"/>
    <lineage>
        <taxon>Bacteria</taxon>
        <taxon>Pseudomonadati</taxon>
        <taxon>Bacteroidota</taxon>
        <taxon>Flavobacteriia</taxon>
        <taxon>Flavobacteriales</taxon>
        <taxon>Flavobacteriaceae</taxon>
        <taxon>Aureicoccus</taxon>
    </lineage>
</organism>
<dbReference type="Proteomes" id="UP000239366">
    <property type="component" value="Unassembled WGS sequence"/>
</dbReference>
<dbReference type="AlphaFoldDB" id="A0A2S7T9M7"/>
<feature type="signal peptide" evidence="1">
    <location>
        <begin position="1"/>
        <end position="27"/>
    </location>
</feature>
<name>A0A2S7T9M7_9FLAO</name>
<evidence type="ECO:0008006" key="4">
    <source>
        <dbReference type="Google" id="ProtNLM"/>
    </source>
</evidence>
<accession>A0A2S7T9M7</accession>
<reference evidence="3" key="1">
    <citation type="submission" date="2016-11" db="EMBL/GenBank/DDBJ databases">
        <title>Trade-off between light-utilization and light-protection in marine flavobacteria.</title>
        <authorList>
            <person name="Kumagai Y."/>
            <person name="Yoshizawa S."/>
            <person name="Kogure K."/>
        </authorList>
    </citation>
    <scope>NUCLEOTIDE SEQUENCE [LARGE SCALE GENOMIC DNA]</scope>
    <source>
        <strain evidence="3">SG-18</strain>
    </source>
</reference>
<gene>
    <name evidence="2" type="ORF">BST99_10965</name>
</gene>
<evidence type="ECO:0000256" key="1">
    <source>
        <dbReference type="SAM" id="SignalP"/>
    </source>
</evidence>
<keyword evidence="1" id="KW-0732">Signal</keyword>
<protein>
    <recommendedName>
        <fullName evidence="4">Outer membrane lipoprotein carrier protein LolA</fullName>
    </recommendedName>
</protein>
<evidence type="ECO:0000313" key="3">
    <source>
        <dbReference type="Proteomes" id="UP000239366"/>
    </source>
</evidence>
<proteinExistence type="predicted"/>
<feature type="chain" id="PRO_5015590562" description="Outer membrane lipoprotein carrier protein LolA" evidence="1">
    <location>
        <begin position="28"/>
        <end position="118"/>
    </location>
</feature>
<dbReference type="EMBL" id="MQVX01000001">
    <property type="protein sequence ID" value="PQJ16176.1"/>
    <property type="molecule type" value="Genomic_DNA"/>
</dbReference>
<comment type="caution">
    <text evidence="2">The sequence shown here is derived from an EMBL/GenBank/DDBJ whole genome shotgun (WGS) entry which is preliminary data.</text>
</comment>
<sequence>MFRKNNNLQFALFWALLLALSATSVSAQSTAENLDQLIQRFQLEQDQTTQLFNRLLAQRQQSLQVYEKEGVLIRPIFLRQKGLPCIIQRSRLQRKRHVWFQFPGMLSSLALLREEKVK</sequence>